<dbReference type="CDD" id="cd04369">
    <property type="entry name" value="Bromodomain"/>
    <property type="match status" value="1"/>
</dbReference>
<dbReference type="PANTHER" id="PTHR22881">
    <property type="entry name" value="BROMODOMAIN CONTAINING PROTEIN"/>
    <property type="match status" value="1"/>
</dbReference>
<dbReference type="PRINTS" id="PR00503">
    <property type="entry name" value="BROMODOMAIN"/>
</dbReference>
<feature type="compositionally biased region" description="Basic and acidic residues" evidence="3">
    <location>
        <begin position="576"/>
        <end position="586"/>
    </location>
</feature>
<feature type="region of interest" description="Disordered" evidence="3">
    <location>
        <begin position="224"/>
        <end position="247"/>
    </location>
</feature>
<dbReference type="EMBL" id="CAXHTA020000008">
    <property type="protein sequence ID" value="CAL5223173.1"/>
    <property type="molecule type" value="Genomic_DNA"/>
</dbReference>
<evidence type="ECO:0000259" key="4">
    <source>
        <dbReference type="PROSITE" id="PS50014"/>
    </source>
</evidence>
<dbReference type="InterPro" id="IPR051831">
    <property type="entry name" value="Bromodomain_contain_prot"/>
</dbReference>
<feature type="region of interest" description="Disordered" evidence="3">
    <location>
        <begin position="487"/>
        <end position="540"/>
    </location>
</feature>
<dbReference type="InterPro" id="IPR036427">
    <property type="entry name" value="Bromodomain-like_sf"/>
</dbReference>
<feature type="region of interest" description="Disordered" evidence="3">
    <location>
        <begin position="323"/>
        <end position="365"/>
    </location>
</feature>
<sequence>MDQMQAPAAQAPSPVIDDMGFDPGSMLVTLINQISTKLDTDGVFDQPVSEEQAPGYHDFIKRPMCFQRMREKVHGREYRTWRGFVEDFELICSNAMIYNQRRSRVHKSALAILRAGKKWLQAAELAGRRAIAMLHPEGQAAAAAEEAREQEAAQQAAATASRLKMPGISTRRTQLMSESPMTPRASTPCQRLASLQDIPSFPQTPDVVAAPPPEAEDFQFDMHSDQDEGYSSFSETDAEEPEAKSHMSAAWLSQMGTAAAYQPWPPNIKGPGAGRLQTRRPSSAKRRLRLVECRARFLQLRLKELAGQEEHYKAELEALRQQQQQLGADDPPKAAQPAESADAPAGKQQEPAAAEAPASAPQPELKQELAAAEGILSSALPSPRHQSSLAARQGLLKSTASLGEQPSRPRRSQHKRKQERLHAPDLTPETLLRHPMFAAVAGVRNPAKVLEQTPIAESQQEHETFPACAYAALEFCERHLAALRNQLKQVPGHRQRPQKKIAPYKGRGRGSAPAARPLQTRQRSGLGLSKSGLERCSSYSKRRRNEYDVADILMSDAKYVERPKVAVISIPSVRQKSREQLEKRQAEVQTLKRRAAQPSPEAERKDDSSSGEDTSDEAFLARHQPGWEEEHRRNYAPAAGAGQRRKPKDDKGKLSRPSSGKVYSSLDALTARLPGGSAAQTPRAAETPAADARPVLAASASAPVASAQPAATVPPDPMPATASLQPLGAAAAAAVAAISKAGANPGISLGAAAITLSAAAPENGGAIPPGAAPDKGTETPSEAAKQPASKPGPAKPDGGKSSRQNGRRITTRGLAVKAAVTKPSGRTRGRGRKGGQGRGRAANGSSHAHTGGNAEGSSSEAEASGSDTTDGDAD</sequence>
<dbReference type="Proteomes" id="UP001497392">
    <property type="component" value="Unassembled WGS sequence"/>
</dbReference>
<dbReference type="PANTHER" id="PTHR22881:SF27">
    <property type="entry name" value="BROMODOMAIN CONTAINING 7_9"/>
    <property type="match status" value="1"/>
</dbReference>
<feature type="region of interest" description="Disordered" evidence="3">
    <location>
        <begin position="575"/>
        <end position="721"/>
    </location>
</feature>
<reference evidence="5 6" key="1">
    <citation type="submission" date="2024-06" db="EMBL/GenBank/DDBJ databases">
        <authorList>
            <person name="Kraege A."/>
            <person name="Thomma B."/>
        </authorList>
    </citation>
    <scope>NUCLEOTIDE SEQUENCE [LARGE SCALE GENOMIC DNA]</scope>
</reference>
<feature type="compositionally biased region" description="Basic residues" evidence="3">
    <location>
        <begin position="408"/>
        <end position="419"/>
    </location>
</feature>
<evidence type="ECO:0000256" key="2">
    <source>
        <dbReference type="PROSITE-ProRule" id="PRU00035"/>
    </source>
</evidence>
<protein>
    <submittedName>
        <fullName evidence="5">G5644 protein</fullName>
    </submittedName>
</protein>
<feature type="domain" description="Bromo" evidence="4">
    <location>
        <begin position="36"/>
        <end position="106"/>
    </location>
</feature>
<name>A0ABP1FTD1_9CHLO</name>
<feature type="compositionally biased region" description="Low complexity" evidence="3">
    <location>
        <begin position="333"/>
        <end position="364"/>
    </location>
</feature>
<dbReference type="PROSITE" id="PS50014">
    <property type="entry name" value="BROMODOMAIN_2"/>
    <property type="match status" value="1"/>
</dbReference>
<evidence type="ECO:0000256" key="3">
    <source>
        <dbReference type="SAM" id="MobiDB-lite"/>
    </source>
</evidence>
<gene>
    <name evidence="5" type="primary">g5644</name>
    <name evidence="5" type="ORF">VP750_LOCUS4832</name>
</gene>
<comment type="caution">
    <text evidence="5">The sequence shown here is derived from an EMBL/GenBank/DDBJ whole genome shotgun (WGS) entry which is preliminary data.</text>
</comment>
<evidence type="ECO:0000313" key="6">
    <source>
        <dbReference type="Proteomes" id="UP001497392"/>
    </source>
</evidence>
<feature type="region of interest" description="Disordered" evidence="3">
    <location>
        <begin position="761"/>
        <end position="874"/>
    </location>
</feature>
<dbReference type="Pfam" id="PF00439">
    <property type="entry name" value="Bromodomain"/>
    <property type="match status" value="1"/>
</dbReference>
<feature type="region of interest" description="Disordered" evidence="3">
    <location>
        <begin position="398"/>
        <end position="432"/>
    </location>
</feature>
<accession>A0ABP1FTD1</accession>
<proteinExistence type="predicted"/>
<evidence type="ECO:0000256" key="1">
    <source>
        <dbReference type="ARBA" id="ARBA00023117"/>
    </source>
</evidence>
<dbReference type="SMART" id="SM00297">
    <property type="entry name" value="BROMO"/>
    <property type="match status" value="1"/>
</dbReference>
<keyword evidence="1 2" id="KW-0103">Bromodomain</keyword>
<dbReference type="SUPFAM" id="SSF47370">
    <property type="entry name" value="Bromodomain"/>
    <property type="match status" value="1"/>
</dbReference>
<organism evidence="5 6">
    <name type="scientific">Coccomyxa viridis</name>
    <dbReference type="NCBI Taxonomy" id="1274662"/>
    <lineage>
        <taxon>Eukaryota</taxon>
        <taxon>Viridiplantae</taxon>
        <taxon>Chlorophyta</taxon>
        <taxon>core chlorophytes</taxon>
        <taxon>Trebouxiophyceae</taxon>
        <taxon>Trebouxiophyceae incertae sedis</taxon>
        <taxon>Coccomyxaceae</taxon>
        <taxon>Coccomyxa</taxon>
    </lineage>
</organism>
<evidence type="ECO:0000313" key="5">
    <source>
        <dbReference type="EMBL" id="CAL5223173.1"/>
    </source>
</evidence>
<feature type="compositionally biased region" description="Low complexity" evidence="3">
    <location>
        <begin position="688"/>
        <end position="711"/>
    </location>
</feature>
<feature type="region of interest" description="Disordered" evidence="3">
    <location>
        <begin position="265"/>
        <end position="285"/>
    </location>
</feature>
<dbReference type="Gene3D" id="1.20.920.10">
    <property type="entry name" value="Bromodomain-like"/>
    <property type="match status" value="1"/>
</dbReference>
<keyword evidence="6" id="KW-1185">Reference proteome</keyword>
<dbReference type="InterPro" id="IPR001487">
    <property type="entry name" value="Bromodomain"/>
</dbReference>
<feature type="compositionally biased region" description="Basic residues" evidence="3">
    <location>
        <begin position="825"/>
        <end position="835"/>
    </location>
</feature>
<feature type="compositionally biased region" description="Low complexity" evidence="3">
    <location>
        <begin position="851"/>
        <end position="866"/>
    </location>
</feature>